<proteinExistence type="predicted"/>
<sequence>MGDLSIFSRFGLTEEHRADCHDLLRAIFPNHELTTHRYQGYCSYTVLLSFRGDTQGRKSSSNASQCKLLEVNCEASTKLQLSDDFWNQHLIVQFRPPVFALDIQVTNLATAVYGPYAPDVRQIGRVHFNSNRDHHDEKEQQQQQQHPTQTLTMTAQTRLPGLPYSALQIQHRHLSPSQLARQENLVTGFAAFLARGWLSASSTSSPLPLRPGPLHLATRSKLRLLSTELPTAALRNAARRTLEQLHLLRCLPLCLNHGDVVPGNVMVGSEGQLTGLVDWAEAEVGVWGVPLYGVEFLLGWVEKEGEEEEEGRSVGQEGGQDSNVNTAAAAAWGAGGGAQDKTAGRWRWTWTYYTAAPSLRSLFYSTLYRHLPHPLSDEQISAIGVVRDVGVLLWFGFAWDEGDIGRVVEGWRDERELVLLETFLGHGAAGGGLRGRGKL</sequence>
<feature type="domain" description="Aminoglycoside phosphotransferase" evidence="1">
    <location>
        <begin position="152"/>
        <end position="285"/>
    </location>
</feature>
<dbReference type="InterPro" id="IPR002575">
    <property type="entry name" value="Aminoglycoside_PTrfase"/>
</dbReference>
<name>A0ABR1YMX7_9PEZI</name>
<dbReference type="EMBL" id="JBBWRZ010000006">
    <property type="protein sequence ID" value="KAK8233853.1"/>
    <property type="molecule type" value="Genomic_DNA"/>
</dbReference>
<evidence type="ECO:0000313" key="2">
    <source>
        <dbReference type="EMBL" id="KAK8233853.1"/>
    </source>
</evidence>
<protein>
    <recommendedName>
        <fullName evidence="1">Aminoglycoside phosphotransferase domain-containing protein</fullName>
    </recommendedName>
</protein>
<organism evidence="2 3">
    <name type="scientific">Phyllosticta capitalensis</name>
    <dbReference type="NCBI Taxonomy" id="121624"/>
    <lineage>
        <taxon>Eukaryota</taxon>
        <taxon>Fungi</taxon>
        <taxon>Dikarya</taxon>
        <taxon>Ascomycota</taxon>
        <taxon>Pezizomycotina</taxon>
        <taxon>Dothideomycetes</taxon>
        <taxon>Dothideomycetes incertae sedis</taxon>
        <taxon>Botryosphaeriales</taxon>
        <taxon>Phyllostictaceae</taxon>
        <taxon>Phyllosticta</taxon>
    </lineage>
</organism>
<dbReference type="Pfam" id="PF01636">
    <property type="entry name" value="APH"/>
    <property type="match status" value="1"/>
</dbReference>
<evidence type="ECO:0000259" key="1">
    <source>
        <dbReference type="Pfam" id="PF01636"/>
    </source>
</evidence>
<dbReference type="InterPro" id="IPR011009">
    <property type="entry name" value="Kinase-like_dom_sf"/>
</dbReference>
<dbReference type="Proteomes" id="UP001492380">
    <property type="component" value="Unassembled WGS sequence"/>
</dbReference>
<dbReference type="Gene3D" id="3.90.1200.10">
    <property type="match status" value="1"/>
</dbReference>
<comment type="caution">
    <text evidence="2">The sequence shown here is derived from an EMBL/GenBank/DDBJ whole genome shotgun (WGS) entry which is preliminary data.</text>
</comment>
<dbReference type="SUPFAM" id="SSF56112">
    <property type="entry name" value="Protein kinase-like (PK-like)"/>
    <property type="match status" value="1"/>
</dbReference>
<evidence type="ECO:0000313" key="3">
    <source>
        <dbReference type="Proteomes" id="UP001492380"/>
    </source>
</evidence>
<keyword evidence="3" id="KW-1185">Reference proteome</keyword>
<gene>
    <name evidence="2" type="ORF">HDK90DRAFT_280141</name>
</gene>
<reference evidence="2 3" key="1">
    <citation type="submission" date="2024-04" db="EMBL/GenBank/DDBJ databases">
        <title>Phyllosticta paracitricarpa is synonymous to the EU quarantine fungus P. citricarpa based on phylogenomic analyses.</title>
        <authorList>
            <consortium name="Lawrence Berkeley National Laboratory"/>
            <person name="Van Ingen-Buijs V.A."/>
            <person name="Van Westerhoven A.C."/>
            <person name="Haridas S."/>
            <person name="Skiadas P."/>
            <person name="Martin F."/>
            <person name="Groenewald J.Z."/>
            <person name="Crous P.W."/>
            <person name="Seidl M.F."/>
        </authorList>
    </citation>
    <scope>NUCLEOTIDE SEQUENCE [LARGE SCALE GENOMIC DNA]</scope>
    <source>
        <strain evidence="2 3">CBS 123374</strain>
    </source>
</reference>
<accession>A0ABR1YMX7</accession>